<name>X7FB69_9RHOB</name>
<dbReference type="OrthoDB" id="10017439at2"/>
<dbReference type="STRING" id="1449351.RISW2_01355"/>
<dbReference type="EMBL" id="JAME01000010">
    <property type="protein sequence ID" value="ETX29344.1"/>
    <property type="molecule type" value="Genomic_DNA"/>
</dbReference>
<reference evidence="1 2" key="1">
    <citation type="submission" date="2014-01" db="EMBL/GenBank/DDBJ databases">
        <title>Roseivivax isoporae LMG 25204 Genome Sequencing.</title>
        <authorList>
            <person name="Lai Q."/>
            <person name="Li G."/>
            <person name="Shao Z."/>
        </authorList>
    </citation>
    <scope>NUCLEOTIDE SEQUENCE [LARGE SCALE GENOMIC DNA]</scope>
    <source>
        <strain evidence="1 2">LMG 25204</strain>
    </source>
</reference>
<evidence type="ECO:0000313" key="2">
    <source>
        <dbReference type="Proteomes" id="UP000023430"/>
    </source>
</evidence>
<proteinExistence type="predicted"/>
<organism evidence="1 2">
    <name type="scientific">Roseivivax isoporae LMG 25204</name>
    <dbReference type="NCBI Taxonomy" id="1449351"/>
    <lineage>
        <taxon>Bacteria</taxon>
        <taxon>Pseudomonadati</taxon>
        <taxon>Pseudomonadota</taxon>
        <taxon>Alphaproteobacteria</taxon>
        <taxon>Rhodobacterales</taxon>
        <taxon>Roseobacteraceae</taxon>
        <taxon>Roseivivax</taxon>
    </lineage>
</organism>
<protein>
    <submittedName>
        <fullName evidence="1">Uncharacterized protein</fullName>
    </submittedName>
</protein>
<keyword evidence="2" id="KW-1185">Reference proteome</keyword>
<dbReference type="RefSeq" id="WP_043769039.1">
    <property type="nucleotide sequence ID" value="NZ_JAME01000010.1"/>
</dbReference>
<accession>X7FB69</accession>
<dbReference type="AlphaFoldDB" id="X7FB69"/>
<comment type="caution">
    <text evidence="1">The sequence shown here is derived from an EMBL/GenBank/DDBJ whole genome shotgun (WGS) entry which is preliminary data.</text>
</comment>
<gene>
    <name evidence="1" type="ORF">RISW2_01355</name>
</gene>
<evidence type="ECO:0000313" key="1">
    <source>
        <dbReference type="EMBL" id="ETX29344.1"/>
    </source>
</evidence>
<sequence length="187" mass="19751">MQAAPEPVFEATISPLLIALLRGSSGTGAEPAGHATVTRGSCPGDAAGDAPPPAVQLTLRRDGERPLRFDGTLLWCDAQTIPVDGSPSASVQRQVELYRCAHGGVVARIVFDPSEGMAARPVFRAAEIASPEEFRQFLDRNGARDCFAVAPGHHDSRASADLDLLRGPHRTVPPLSPIIAELEGSRT</sequence>
<dbReference type="Proteomes" id="UP000023430">
    <property type="component" value="Unassembled WGS sequence"/>
</dbReference>